<dbReference type="GO" id="GO:0140359">
    <property type="term" value="F:ABC-type transporter activity"/>
    <property type="evidence" value="ECO:0007669"/>
    <property type="project" value="InterPro"/>
</dbReference>
<comment type="similarity">
    <text evidence="2">Belongs to the ABC transporter superfamily. ABCG family. Eye pigment precursor importer (TC 3.A.1.204) subfamily.</text>
</comment>
<dbReference type="SUPFAM" id="SSF52540">
    <property type="entry name" value="P-loop containing nucleoside triphosphate hydrolases"/>
    <property type="match status" value="1"/>
</dbReference>
<evidence type="ECO:0000256" key="6">
    <source>
        <dbReference type="ARBA" id="ARBA00023136"/>
    </source>
</evidence>
<evidence type="ECO:0000259" key="9">
    <source>
        <dbReference type="Pfam" id="PF01061"/>
    </source>
</evidence>
<dbReference type="InterPro" id="IPR003439">
    <property type="entry name" value="ABC_transporter-like_ATP-bd"/>
</dbReference>
<dbReference type="Proteomes" id="UP000015102">
    <property type="component" value="Unassembled WGS sequence"/>
</dbReference>
<evidence type="ECO:0000256" key="1">
    <source>
        <dbReference type="ARBA" id="ARBA00004141"/>
    </source>
</evidence>
<feature type="transmembrane region" description="Helical" evidence="7">
    <location>
        <begin position="278"/>
        <end position="298"/>
    </location>
</feature>
<dbReference type="GO" id="GO:0005524">
    <property type="term" value="F:ATP binding"/>
    <property type="evidence" value="ECO:0007669"/>
    <property type="project" value="InterPro"/>
</dbReference>
<proteinExistence type="inferred from homology"/>
<sequence length="305" mass="33522">MFQNLVSGVAYPGELLAVLGSSGAGKTTLLNTLAFRTTKGVQLSPSTLRMLNGNPVEAVEMQARCAYVQQDDLFIGSLTAREHLIFQAMLRMPRNTSYQRKLERVDQVIQDLSLGKCKNTIIGVPGRTIAELPLFLTVPFVFTSIAYPLIGLRPGVDHYFIALALVTLIANVSTSFGYFISCASTSTSMALNLGSPLIIPLLLFGGYFLNSRSVPPYFKWLSYLSWFRYGNEGLLINQWSDVQAGEIECTNSNSTCPSSGQVILETLNFQASDLPIDFIALVSLIVGFRFFAYLALLIKTKKVDT</sequence>
<dbReference type="HOGENOM" id="CLU_913033_0_0_1"/>
<protein>
    <recommendedName>
        <fullName evidence="12">ABC transporter domain-containing protein</fullName>
    </recommendedName>
</protein>
<comment type="subcellular location">
    <subcellularLocation>
        <location evidence="1">Membrane</location>
        <topology evidence="1">Multi-pass membrane protein</topology>
    </subcellularLocation>
</comment>
<evidence type="ECO:0000256" key="2">
    <source>
        <dbReference type="ARBA" id="ARBA00005814"/>
    </source>
</evidence>
<feature type="transmembrane region" description="Helical" evidence="7">
    <location>
        <begin position="158"/>
        <end position="179"/>
    </location>
</feature>
<evidence type="ECO:0000256" key="4">
    <source>
        <dbReference type="ARBA" id="ARBA00022692"/>
    </source>
</evidence>
<feature type="transmembrane region" description="Helical" evidence="7">
    <location>
        <begin position="132"/>
        <end position="152"/>
    </location>
</feature>
<dbReference type="InterPro" id="IPR050352">
    <property type="entry name" value="ABCG_transporters"/>
</dbReference>
<evidence type="ECO:0000256" key="5">
    <source>
        <dbReference type="ARBA" id="ARBA00022989"/>
    </source>
</evidence>
<evidence type="ECO:0008006" key="12">
    <source>
        <dbReference type="Google" id="ProtNLM"/>
    </source>
</evidence>
<dbReference type="EnsemblMetazoa" id="MESCA002639-RA">
    <property type="protein sequence ID" value="MESCA002639-PA"/>
    <property type="gene ID" value="MESCA002639"/>
</dbReference>
<dbReference type="PANTHER" id="PTHR48041:SF129">
    <property type="entry name" value="PROTEIN WHITE"/>
    <property type="match status" value="1"/>
</dbReference>
<keyword evidence="6 7" id="KW-0472">Membrane</keyword>
<dbReference type="GO" id="GO:0016887">
    <property type="term" value="F:ATP hydrolysis activity"/>
    <property type="evidence" value="ECO:0007669"/>
    <property type="project" value="InterPro"/>
</dbReference>
<dbReference type="PANTHER" id="PTHR48041">
    <property type="entry name" value="ABC TRANSPORTER G FAMILY MEMBER 28"/>
    <property type="match status" value="1"/>
</dbReference>
<keyword evidence="5 7" id="KW-1133">Transmembrane helix</keyword>
<reference evidence="10" key="2">
    <citation type="submission" date="2015-06" db="UniProtKB">
        <authorList>
            <consortium name="EnsemblMetazoa"/>
        </authorList>
    </citation>
    <scope>IDENTIFICATION</scope>
</reference>
<evidence type="ECO:0000313" key="10">
    <source>
        <dbReference type="EnsemblMetazoa" id="MESCA002639-PA"/>
    </source>
</evidence>
<dbReference type="Pfam" id="PF00005">
    <property type="entry name" value="ABC_tran"/>
    <property type="match status" value="1"/>
</dbReference>
<keyword evidence="3" id="KW-0813">Transport</keyword>
<dbReference type="InterPro" id="IPR027417">
    <property type="entry name" value="P-loop_NTPase"/>
</dbReference>
<dbReference type="STRING" id="36166.T1GGV8"/>
<dbReference type="EMBL" id="CAQQ02175586">
    <property type="status" value="NOT_ANNOTATED_CDS"/>
    <property type="molecule type" value="Genomic_DNA"/>
</dbReference>
<evidence type="ECO:0000313" key="11">
    <source>
        <dbReference type="Proteomes" id="UP000015102"/>
    </source>
</evidence>
<feature type="domain" description="ABC transporter" evidence="8">
    <location>
        <begin position="9"/>
        <end position="124"/>
    </location>
</feature>
<dbReference type="OMA" id="YFISCAS"/>
<feature type="transmembrane region" description="Helical" evidence="7">
    <location>
        <begin position="191"/>
        <end position="209"/>
    </location>
</feature>
<dbReference type="Pfam" id="PF01061">
    <property type="entry name" value="ABC2_membrane"/>
    <property type="match status" value="1"/>
</dbReference>
<dbReference type="Gene3D" id="3.40.50.300">
    <property type="entry name" value="P-loop containing nucleotide triphosphate hydrolases"/>
    <property type="match status" value="1"/>
</dbReference>
<accession>T1GGV8</accession>
<name>T1GGV8_MEGSC</name>
<dbReference type="GO" id="GO:0005886">
    <property type="term" value="C:plasma membrane"/>
    <property type="evidence" value="ECO:0007669"/>
    <property type="project" value="TreeGrafter"/>
</dbReference>
<organism evidence="10 11">
    <name type="scientific">Megaselia scalaris</name>
    <name type="common">Humpbacked fly</name>
    <name type="synonym">Phora scalaris</name>
    <dbReference type="NCBI Taxonomy" id="36166"/>
    <lineage>
        <taxon>Eukaryota</taxon>
        <taxon>Metazoa</taxon>
        <taxon>Ecdysozoa</taxon>
        <taxon>Arthropoda</taxon>
        <taxon>Hexapoda</taxon>
        <taxon>Insecta</taxon>
        <taxon>Pterygota</taxon>
        <taxon>Neoptera</taxon>
        <taxon>Endopterygota</taxon>
        <taxon>Diptera</taxon>
        <taxon>Brachycera</taxon>
        <taxon>Muscomorpha</taxon>
        <taxon>Platypezoidea</taxon>
        <taxon>Phoridae</taxon>
        <taxon>Megaseliini</taxon>
        <taxon>Megaselia</taxon>
    </lineage>
</organism>
<keyword evidence="4 7" id="KW-0812">Transmembrane</keyword>
<keyword evidence="11" id="KW-1185">Reference proteome</keyword>
<evidence type="ECO:0000256" key="3">
    <source>
        <dbReference type="ARBA" id="ARBA00022448"/>
    </source>
</evidence>
<dbReference type="GO" id="GO:0030659">
    <property type="term" value="C:cytoplasmic vesicle membrane"/>
    <property type="evidence" value="ECO:0007669"/>
    <property type="project" value="TreeGrafter"/>
</dbReference>
<dbReference type="EMBL" id="CAQQ02175587">
    <property type="status" value="NOT_ANNOTATED_CDS"/>
    <property type="molecule type" value="Genomic_DNA"/>
</dbReference>
<reference evidence="11" key="1">
    <citation type="submission" date="2013-02" db="EMBL/GenBank/DDBJ databases">
        <authorList>
            <person name="Hughes D."/>
        </authorList>
    </citation>
    <scope>NUCLEOTIDE SEQUENCE</scope>
    <source>
        <strain>Durham</strain>
        <strain evidence="11">NC isolate 2 -- Noor lab</strain>
    </source>
</reference>
<evidence type="ECO:0000259" key="8">
    <source>
        <dbReference type="Pfam" id="PF00005"/>
    </source>
</evidence>
<dbReference type="AlphaFoldDB" id="T1GGV8"/>
<evidence type="ECO:0000256" key="7">
    <source>
        <dbReference type="SAM" id="Phobius"/>
    </source>
</evidence>
<feature type="domain" description="ABC-2 type transporter transmembrane" evidence="9">
    <location>
        <begin position="126"/>
        <end position="239"/>
    </location>
</feature>
<dbReference type="InterPro" id="IPR013525">
    <property type="entry name" value="ABC2_TM"/>
</dbReference>